<dbReference type="InterPro" id="IPR036086">
    <property type="entry name" value="ParB/Sulfiredoxin_sf"/>
</dbReference>
<dbReference type="InterPro" id="IPR014956">
    <property type="entry name" value="ParBc_2"/>
</dbReference>
<dbReference type="Pfam" id="PF08857">
    <property type="entry name" value="ParBc_2"/>
    <property type="match status" value="1"/>
</dbReference>
<evidence type="ECO:0000313" key="2">
    <source>
        <dbReference type="Proteomes" id="UP000236649"/>
    </source>
</evidence>
<dbReference type="GeneID" id="96993267"/>
<dbReference type="Proteomes" id="UP000236649">
    <property type="component" value="Chromosome 5"/>
</dbReference>
<dbReference type="RefSeq" id="WP_081498839.1">
    <property type="nucleotide sequence ID" value="NZ_AKAU01000094.1"/>
</dbReference>
<name>A0AAJ4VT19_9BURK</name>
<reference evidence="1 2" key="1">
    <citation type="submission" date="2018-01" db="EMBL/GenBank/DDBJ databases">
        <title>Species boundaries and ecological features among Paraburkholderia terrae DSMZ17804T, P. hospita DSMZ17164T and P. caribensis DSMZ13236T.</title>
        <authorList>
            <person name="Pratama A.A."/>
        </authorList>
    </citation>
    <scope>NUCLEOTIDE SEQUENCE [LARGE SCALE GENOMIC DNA]</scope>
    <source>
        <strain evidence="1 2">DSM 17164</strain>
    </source>
</reference>
<dbReference type="KEGG" id="phs:C2L64_50385"/>
<dbReference type="EMBL" id="CP026109">
    <property type="protein sequence ID" value="AUT76439.1"/>
    <property type="molecule type" value="Genomic_DNA"/>
</dbReference>
<organism evidence="1 2">
    <name type="scientific">Paraburkholderia hospita</name>
    <dbReference type="NCBI Taxonomy" id="169430"/>
    <lineage>
        <taxon>Bacteria</taxon>
        <taxon>Pseudomonadati</taxon>
        <taxon>Pseudomonadota</taxon>
        <taxon>Betaproteobacteria</taxon>
        <taxon>Burkholderiales</taxon>
        <taxon>Burkholderiaceae</taxon>
        <taxon>Paraburkholderia</taxon>
    </lineage>
</organism>
<evidence type="ECO:0000313" key="1">
    <source>
        <dbReference type="EMBL" id="AUT76439.1"/>
    </source>
</evidence>
<dbReference type="AlphaFoldDB" id="A0AAJ4VT19"/>
<gene>
    <name evidence="1" type="ORF">C2L64_50385</name>
</gene>
<evidence type="ECO:0008006" key="3">
    <source>
        <dbReference type="Google" id="ProtNLM"/>
    </source>
</evidence>
<accession>A0AAJ4VT19</accession>
<proteinExistence type="predicted"/>
<protein>
    <recommendedName>
        <fullName evidence="3">Chromosome partitioning protein ParB</fullName>
    </recommendedName>
</protein>
<sequence length="102" mass="10933">MAIAEKLGPIALGPANAPYAIDHHHVATALWHVSDTRVPVVLIRDLSSLTRRSSGSPGKTTGGLTHMIATVEGWRLQTRTSMWELADDEFRSLSASARDSGG</sequence>
<dbReference type="Gene3D" id="3.90.1530.10">
    <property type="entry name" value="Conserved hypothetical protein from pyrococcus furiosus pfu- 392566-001, ParB domain"/>
    <property type="match status" value="1"/>
</dbReference>
<dbReference type="SUPFAM" id="SSF110849">
    <property type="entry name" value="ParB/Sulfiredoxin"/>
    <property type="match status" value="1"/>
</dbReference>